<dbReference type="OrthoDB" id="5324854at2"/>
<organism evidence="2 3">
    <name type="scientific">Helicobacter didelphidarum</name>
    <dbReference type="NCBI Taxonomy" id="2040648"/>
    <lineage>
        <taxon>Bacteria</taxon>
        <taxon>Pseudomonadati</taxon>
        <taxon>Campylobacterota</taxon>
        <taxon>Epsilonproteobacteria</taxon>
        <taxon>Campylobacterales</taxon>
        <taxon>Helicobacteraceae</taxon>
        <taxon>Helicobacter</taxon>
    </lineage>
</organism>
<dbReference type="Proteomes" id="UP000256379">
    <property type="component" value="Unassembled WGS sequence"/>
</dbReference>
<feature type="chain" id="PRO_5017801898" description="Outer membrane beta-barrel protein" evidence="1">
    <location>
        <begin position="30"/>
        <end position="298"/>
    </location>
</feature>
<keyword evidence="3" id="KW-1185">Reference proteome</keyword>
<dbReference type="EMBL" id="NXLQ01000001">
    <property type="protein sequence ID" value="RDU67558.1"/>
    <property type="molecule type" value="Genomic_DNA"/>
</dbReference>
<evidence type="ECO:0000313" key="2">
    <source>
        <dbReference type="EMBL" id="RDU67558.1"/>
    </source>
</evidence>
<feature type="signal peptide" evidence="1">
    <location>
        <begin position="1"/>
        <end position="29"/>
    </location>
</feature>
<proteinExistence type="predicted"/>
<keyword evidence="1" id="KW-0732">Signal</keyword>
<dbReference type="Pfam" id="PF01856">
    <property type="entry name" value="HP_OMP"/>
    <property type="match status" value="1"/>
</dbReference>
<name>A0A3D8IQK0_9HELI</name>
<evidence type="ECO:0000256" key="1">
    <source>
        <dbReference type="SAM" id="SignalP"/>
    </source>
</evidence>
<comment type="caution">
    <text evidence="2">The sequence shown here is derived from an EMBL/GenBank/DDBJ whole genome shotgun (WGS) entry which is preliminary data.</text>
</comment>
<evidence type="ECO:0008006" key="4">
    <source>
        <dbReference type="Google" id="ProtNLM"/>
    </source>
</evidence>
<dbReference type="AlphaFoldDB" id="A0A3D8IQK0"/>
<accession>A0A3D8IQK0</accession>
<protein>
    <recommendedName>
        <fullName evidence="4">Outer membrane beta-barrel protein</fullName>
    </recommendedName>
</protein>
<evidence type="ECO:0000313" key="3">
    <source>
        <dbReference type="Proteomes" id="UP000256379"/>
    </source>
</evidence>
<sequence>MISNISRKIMKMAISLMLCGIFLGQYANAKSDSLESFVNISSSDSEVMRNKNNGGLLLAQQNFDSQNFVPMYENGNYPTQNYPQNPYSQTNQNQQNSDEVYNKLKSGFLLGIEIPFITIDSTMERGSTSYNISGNLAGVGLKIGSQNFLMPMLGTRYYLHYKYVGGKIKDTEHKLQSQSITFNADLLIDIPFNFQKPSSAIGILIGATLGGATYYDGIYNLPFGFNLGLNFGVNLSFAAKHRIEFFTQWLLPIGYQPDLAEYGKLHLLLASGTTYQAESFVAKNITFSIGYTYNFGKK</sequence>
<reference evidence="2 3" key="1">
    <citation type="submission" date="2018-04" db="EMBL/GenBank/DDBJ databases">
        <title>Novel Campyloabacter and Helicobacter Species and Strains.</title>
        <authorList>
            <person name="Mannion A.J."/>
            <person name="Shen Z."/>
            <person name="Fox J.G."/>
        </authorList>
    </citation>
    <scope>NUCLEOTIDE SEQUENCE [LARGE SCALE GENOMIC DNA]</scope>
    <source>
        <strain evidence="2 3">MIT 17-337</strain>
    </source>
</reference>
<gene>
    <name evidence="2" type="ORF">CQA53_00640</name>
</gene>
<dbReference type="InterPro" id="IPR002718">
    <property type="entry name" value="OMP_Helicobacter"/>
</dbReference>